<dbReference type="GO" id="GO:0016787">
    <property type="term" value="F:hydrolase activity"/>
    <property type="evidence" value="ECO:0007669"/>
    <property type="project" value="UniProtKB-KW"/>
</dbReference>
<dbReference type="OrthoDB" id="9773549at2"/>
<dbReference type="STRING" id="1912961.BU204_21435"/>
<sequence>MTTYVLIPGYWLGAWAWRPVTEALRARGHEVHALSLTGMAERVHLATPQTDLAVHVTDVLNLLHYEDLTDVVLVGHSYGGAAVIAGVADRAPKRIAQLVFVDTGPLPDGMAMADFGAEEHEANAARVAAEGDGWRLPPPPWEQLASAVPDLDQAVLTALRERAVPQPWATATTPVSLTGQWETLPRLCVACEFTEEQARGWAAEVPLFAHMGGDRWTYAELPTWHWPMFTEPAALAEILLGVS</sequence>
<comment type="caution">
    <text evidence="2">The sequence shown here is derived from an EMBL/GenBank/DDBJ whole genome shotgun (WGS) entry which is preliminary data.</text>
</comment>
<evidence type="ECO:0000259" key="1">
    <source>
        <dbReference type="Pfam" id="PF12697"/>
    </source>
</evidence>
<dbReference type="RefSeq" id="WP_075127504.1">
    <property type="nucleotide sequence ID" value="NZ_MSIE01000040.1"/>
</dbReference>
<dbReference type="InterPro" id="IPR000073">
    <property type="entry name" value="AB_hydrolase_1"/>
</dbReference>
<proteinExistence type="predicted"/>
<evidence type="ECO:0000313" key="2">
    <source>
        <dbReference type="EMBL" id="OLF15491.1"/>
    </source>
</evidence>
<dbReference type="SUPFAM" id="SSF53474">
    <property type="entry name" value="alpha/beta-Hydrolases"/>
    <property type="match status" value="1"/>
</dbReference>
<gene>
    <name evidence="2" type="ORF">BU204_21435</name>
</gene>
<organism evidence="2 3">
    <name type="scientific">Actinophytocola xanthii</name>
    <dbReference type="NCBI Taxonomy" id="1912961"/>
    <lineage>
        <taxon>Bacteria</taxon>
        <taxon>Bacillati</taxon>
        <taxon>Actinomycetota</taxon>
        <taxon>Actinomycetes</taxon>
        <taxon>Pseudonocardiales</taxon>
        <taxon>Pseudonocardiaceae</taxon>
    </lineage>
</organism>
<accession>A0A1Q8CMC1</accession>
<dbReference type="InterPro" id="IPR052897">
    <property type="entry name" value="Sec-Metab_Biosynth_Hydrolase"/>
</dbReference>
<dbReference type="InterPro" id="IPR029058">
    <property type="entry name" value="AB_hydrolase_fold"/>
</dbReference>
<dbReference type="PANTHER" id="PTHR37017:SF11">
    <property type="entry name" value="ESTERASE_LIPASE_THIOESTERASE DOMAIN-CONTAINING PROTEIN"/>
    <property type="match status" value="1"/>
</dbReference>
<keyword evidence="2" id="KW-0378">Hydrolase</keyword>
<evidence type="ECO:0000313" key="3">
    <source>
        <dbReference type="Proteomes" id="UP000185596"/>
    </source>
</evidence>
<dbReference type="Gene3D" id="3.40.50.1820">
    <property type="entry name" value="alpha/beta hydrolase"/>
    <property type="match status" value="1"/>
</dbReference>
<dbReference type="Pfam" id="PF12697">
    <property type="entry name" value="Abhydrolase_6"/>
    <property type="match status" value="1"/>
</dbReference>
<dbReference type="PANTHER" id="PTHR37017">
    <property type="entry name" value="AB HYDROLASE-1 DOMAIN-CONTAINING PROTEIN-RELATED"/>
    <property type="match status" value="1"/>
</dbReference>
<keyword evidence="3" id="KW-1185">Reference proteome</keyword>
<dbReference type="EMBL" id="MSIE01000040">
    <property type="protein sequence ID" value="OLF15491.1"/>
    <property type="molecule type" value="Genomic_DNA"/>
</dbReference>
<dbReference type="AlphaFoldDB" id="A0A1Q8CMC1"/>
<protein>
    <submittedName>
        <fullName evidence="2">Alpha/beta hydrolase</fullName>
    </submittedName>
</protein>
<dbReference type="Proteomes" id="UP000185596">
    <property type="component" value="Unassembled WGS sequence"/>
</dbReference>
<reference evidence="2 3" key="1">
    <citation type="submission" date="2016-12" db="EMBL/GenBank/DDBJ databases">
        <title>The draft genome sequence of Actinophytocola sp. 11-183.</title>
        <authorList>
            <person name="Wang W."/>
            <person name="Yuan L."/>
        </authorList>
    </citation>
    <scope>NUCLEOTIDE SEQUENCE [LARGE SCALE GENOMIC DNA]</scope>
    <source>
        <strain evidence="2 3">11-183</strain>
    </source>
</reference>
<feature type="domain" description="AB hydrolase-1" evidence="1">
    <location>
        <begin position="5"/>
        <end position="237"/>
    </location>
</feature>
<name>A0A1Q8CMC1_9PSEU</name>